<dbReference type="KEGG" id="ftj:FTUN_4096"/>
<evidence type="ECO:0000313" key="2">
    <source>
        <dbReference type="EMBL" id="QJW96539.1"/>
    </source>
</evidence>
<dbReference type="AlphaFoldDB" id="A0A6M5YRG8"/>
<sequence>MTLKSRGQIEEEVSQAVIRFEKEYMGRGPLEARTHLVEDLLVVRLKNVLTPAELSLTATGERGRDLVKQMRQQLIETGATTLSEAVTGIVGIEVRSMHTDISTRTGERIIVFTLTARPVTKSGPPT</sequence>
<reference evidence="3" key="1">
    <citation type="submission" date="2020-05" db="EMBL/GenBank/DDBJ databases">
        <title>Frigoriglobus tundricola gen. nov., sp. nov., a psychrotolerant cellulolytic planctomycete of the family Gemmataceae with two divergent copies of 16S rRNA gene.</title>
        <authorList>
            <person name="Kulichevskaya I.S."/>
            <person name="Ivanova A.A."/>
            <person name="Naumoff D.G."/>
            <person name="Beletsky A.V."/>
            <person name="Rijpstra W.I.C."/>
            <person name="Sinninghe Damste J.S."/>
            <person name="Mardanov A.V."/>
            <person name="Ravin N.V."/>
            <person name="Dedysh S.N."/>
        </authorList>
    </citation>
    <scope>NUCLEOTIDE SEQUENCE [LARGE SCALE GENOMIC DNA]</scope>
    <source>
        <strain evidence="3">PL17</strain>
    </source>
</reference>
<keyword evidence="3" id="KW-1185">Reference proteome</keyword>
<accession>A0A6M5YRG8</accession>
<dbReference type="Proteomes" id="UP000503447">
    <property type="component" value="Chromosome"/>
</dbReference>
<organism evidence="2 3">
    <name type="scientific">Frigoriglobus tundricola</name>
    <dbReference type="NCBI Taxonomy" id="2774151"/>
    <lineage>
        <taxon>Bacteria</taxon>
        <taxon>Pseudomonadati</taxon>
        <taxon>Planctomycetota</taxon>
        <taxon>Planctomycetia</taxon>
        <taxon>Gemmatales</taxon>
        <taxon>Gemmataceae</taxon>
        <taxon>Frigoriglobus</taxon>
    </lineage>
</organism>
<evidence type="ECO:0000259" key="1">
    <source>
        <dbReference type="Pfam" id="PF10057"/>
    </source>
</evidence>
<dbReference type="InterPro" id="IPR018745">
    <property type="entry name" value="MpsC"/>
</dbReference>
<gene>
    <name evidence="2" type="ORF">FTUN_4096</name>
</gene>
<dbReference type="RefSeq" id="WP_171472099.1">
    <property type="nucleotide sequence ID" value="NZ_CP053452.2"/>
</dbReference>
<proteinExistence type="predicted"/>
<dbReference type="EMBL" id="CP053452">
    <property type="protein sequence ID" value="QJW96539.1"/>
    <property type="molecule type" value="Genomic_DNA"/>
</dbReference>
<protein>
    <submittedName>
        <fullName evidence="2">YbcI</fullName>
    </submittedName>
</protein>
<dbReference type="Pfam" id="PF10057">
    <property type="entry name" value="MpsC"/>
    <property type="match status" value="1"/>
</dbReference>
<name>A0A6M5YRG8_9BACT</name>
<feature type="domain" description="Na+-translocating membrane potential-generating system MpsC" evidence="1">
    <location>
        <begin position="6"/>
        <end position="115"/>
    </location>
</feature>
<evidence type="ECO:0000313" key="3">
    <source>
        <dbReference type="Proteomes" id="UP000503447"/>
    </source>
</evidence>